<dbReference type="PANTHER" id="PTHR42087:SF2">
    <property type="match status" value="1"/>
</dbReference>
<dbReference type="OrthoDB" id="5335812at2759"/>
<organism evidence="1">
    <name type="scientific">Petromyces alliaceus</name>
    <name type="common">Aspergillus alliaceus</name>
    <dbReference type="NCBI Taxonomy" id="209559"/>
    <lineage>
        <taxon>Eukaryota</taxon>
        <taxon>Fungi</taxon>
        <taxon>Dikarya</taxon>
        <taxon>Ascomycota</taxon>
        <taxon>Pezizomycotina</taxon>
        <taxon>Eurotiomycetes</taxon>
        <taxon>Eurotiomycetidae</taxon>
        <taxon>Eurotiales</taxon>
        <taxon>Aspergillaceae</taxon>
        <taxon>Aspergillus</taxon>
        <taxon>Aspergillus subgen. Circumdati</taxon>
    </lineage>
</organism>
<dbReference type="Proteomes" id="UP000326877">
    <property type="component" value="Unassembled WGS sequence"/>
</dbReference>
<gene>
    <name evidence="1" type="ORF">BDV23DRAFT_174087</name>
</gene>
<evidence type="ECO:0000313" key="1">
    <source>
        <dbReference type="EMBL" id="KAE8388141.1"/>
    </source>
</evidence>
<protein>
    <submittedName>
        <fullName evidence="1">Uncharacterized protein</fullName>
    </submittedName>
</protein>
<proteinExistence type="predicted"/>
<dbReference type="AlphaFoldDB" id="A0A5N7C228"/>
<name>A0A5N7C228_PETAA</name>
<dbReference type="EMBL" id="ML735282">
    <property type="protein sequence ID" value="KAE8388141.1"/>
    <property type="molecule type" value="Genomic_DNA"/>
</dbReference>
<sequence length="190" mass="21545">MDAQDSGKGCQKRSLRTNIQDPFSRESINCHTIDLDVGHSRHEQPPVAAVRTYMACAQHFIDEVQYSSYVQSLAALINIRLPFQHSPDRLVSVSESMSPRVARTTKTFPYIPLRSYIRQFIVTGNDTTPGLGCVWKQERPNYLLTAKSGRWRATKFAYDILPDEQIPFLRPLRGPAQGQNRLDEILNGAL</sequence>
<dbReference type="PANTHER" id="PTHR42087">
    <property type="entry name" value="ILP IS AN APOPTOSIS INHIBITOR"/>
    <property type="match status" value="1"/>
</dbReference>
<reference evidence="1" key="1">
    <citation type="submission" date="2019-04" db="EMBL/GenBank/DDBJ databases">
        <title>Friends and foes A comparative genomics studyof 23 Aspergillus species from section Flavi.</title>
        <authorList>
            <consortium name="DOE Joint Genome Institute"/>
            <person name="Kjaerbolling I."/>
            <person name="Vesth T."/>
            <person name="Frisvad J.C."/>
            <person name="Nybo J.L."/>
            <person name="Theobald S."/>
            <person name="Kildgaard S."/>
            <person name="Isbrandt T."/>
            <person name="Kuo A."/>
            <person name="Sato A."/>
            <person name="Lyhne E.K."/>
            <person name="Kogle M.E."/>
            <person name="Wiebenga A."/>
            <person name="Kun R.S."/>
            <person name="Lubbers R.J."/>
            <person name="Makela M.R."/>
            <person name="Barry K."/>
            <person name="Chovatia M."/>
            <person name="Clum A."/>
            <person name="Daum C."/>
            <person name="Haridas S."/>
            <person name="He G."/>
            <person name="LaButti K."/>
            <person name="Lipzen A."/>
            <person name="Mondo S."/>
            <person name="Riley R."/>
            <person name="Salamov A."/>
            <person name="Simmons B.A."/>
            <person name="Magnuson J.K."/>
            <person name="Henrissat B."/>
            <person name="Mortensen U.H."/>
            <person name="Larsen T.O."/>
            <person name="Devries R.P."/>
            <person name="Grigoriev I.V."/>
            <person name="Machida M."/>
            <person name="Baker S.E."/>
            <person name="Andersen M.R."/>
        </authorList>
    </citation>
    <scope>NUCLEOTIDE SEQUENCE [LARGE SCALE GENOMIC DNA]</scope>
    <source>
        <strain evidence="1">IBT 14317</strain>
    </source>
</reference>
<dbReference type="InterPro" id="IPR053267">
    <property type="entry name" value="Verrucosidin_biosynth-assoc"/>
</dbReference>
<accession>A0A5N7C228</accession>